<evidence type="ECO:0000313" key="8">
    <source>
        <dbReference type="Proteomes" id="UP000254266"/>
    </source>
</evidence>
<proteinExistence type="predicted"/>
<evidence type="ECO:0000256" key="4">
    <source>
        <dbReference type="ARBA" id="ARBA00023136"/>
    </source>
</evidence>
<dbReference type="InterPro" id="IPR032816">
    <property type="entry name" value="VTT_dom"/>
</dbReference>
<evidence type="ECO:0000256" key="1">
    <source>
        <dbReference type="ARBA" id="ARBA00004141"/>
    </source>
</evidence>
<dbReference type="InterPro" id="IPR045014">
    <property type="entry name" value="TM41A/B"/>
</dbReference>
<dbReference type="Pfam" id="PF09335">
    <property type="entry name" value="VTT_dom"/>
    <property type="match status" value="1"/>
</dbReference>
<evidence type="ECO:0000313" key="7">
    <source>
        <dbReference type="EMBL" id="RDH80671.1"/>
    </source>
</evidence>
<keyword evidence="3 5" id="KW-1133">Transmembrane helix</keyword>
<evidence type="ECO:0000256" key="5">
    <source>
        <dbReference type="SAM" id="Phobius"/>
    </source>
</evidence>
<dbReference type="Proteomes" id="UP000254266">
    <property type="component" value="Unassembled WGS sequence"/>
</dbReference>
<comment type="caution">
    <text evidence="7">The sequence shown here is derived from an EMBL/GenBank/DDBJ whole genome shotgun (WGS) entry which is preliminary data.</text>
</comment>
<keyword evidence="8" id="KW-1185">Reference proteome</keyword>
<feature type="transmembrane region" description="Helical" evidence="5">
    <location>
        <begin position="156"/>
        <end position="178"/>
    </location>
</feature>
<dbReference type="GO" id="GO:0005886">
    <property type="term" value="C:plasma membrane"/>
    <property type="evidence" value="ECO:0007669"/>
    <property type="project" value="UniProtKB-ARBA"/>
</dbReference>
<feature type="transmembrane region" description="Helical" evidence="5">
    <location>
        <begin position="78"/>
        <end position="98"/>
    </location>
</feature>
<dbReference type="AlphaFoldDB" id="A0A370D6L5"/>
<evidence type="ECO:0000256" key="2">
    <source>
        <dbReference type="ARBA" id="ARBA00022692"/>
    </source>
</evidence>
<gene>
    <name evidence="7" type="ORF">DIZ80_16715</name>
</gene>
<accession>A0A370D6L5</accession>
<name>A0A370D6L5_9GAMM</name>
<reference evidence="7 8" key="1">
    <citation type="journal article" date="2018" name="ISME J.">
        <title>Endosymbiont genomes yield clues of tubeworm success.</title>
        <authorList>
            <person name="Li Y."/>
            <person name="Liles M.R."/>
            <person name="Halanych K.M."/>
        </authorList>
    </citation>
    <scope>NUCLEOTIDE SEQUENCE [LARGE SCALE GENOMIC DNA]</scope>
    <source>
        <strain evidence="7">A1464</strain>
    </source>
</reference>
<feature type="transmembrane region" description="Helical" evidence="5">
    <location>
        <begin position="9"/>
        <end position="28"/>
    </location>
</feature>
<protein>
    <recommendedName>
        <fullName evidence="6">VTT domain-containing protein</fullName>
    </recommendedName>
</protein>
<feature type="domain" description="VTT" evidence="6">
    <location>
        <begin position="65"/>
        <end position="176"/>
    </location>
</feature>
<evidence type="ECO:0000256" key="3">
    <source>
        <dbReference type="ARBA" id="ARBA00022989"/>
    </source>
</evidence>
<keyword evidence="2 5" id="KW-0812">Transmembrane</keyword>
<evidence type="ECO:0000259" key="6">
    <source>
        <dbReference type="Pfam" id="PF09335"/>
    </source>
</evidence>
<dbReference type="PANTHER" id="PTHR43220:SF18">
    <property type="entry name" value="TRANSMEMBRANE PROTEIN 41B"/>
    <property type="match status" value="1"/>
</dbReference>
<feature type="transmembrane region" description="Helical" evidence="5">
    <location>
        <begin position="190"/>
        <end position="209"/>
    </location>
</feature>
<dbReference type="EMBL" id="QFXC01000014">
    <property type="protein sequence ID" value="RDH80671.1"/>
    <property type="molecule type" value="Genomic_DNA"/>
</dbReference>
<comment type="subcellular location">
    <subcellularLocation>
        <location evidence="1">Membrane</location>
        <topology evidence="1">Multi-pass membrane protein</topology>
    </subcellularLocation>
</comment>
<feature type="transmembrane region" description="Helical" evidence="5">
    <location>
        <begin position="44"/>
        <end position="71"/>
    </location>
</feature>
<dbReference type="PANTHER" id="PTHR43220">
    <property type="match status" value="1"/>
</dbReference>
<keyword evidence="4 5" id="KW-0472">Membrane</keyword>
<organism evidence="7 8">
    <name type="scientific">endosymbiont of Galathealinum brachiosum</name>
    <dbReference type="NCBI Taxonomy" id="2200906"/>
    <lineage>
        <taxon>Bacteria</taxon>
        <taxon>Pseudomonadati</taxon>
        <taxon>Pseudomonadota</taxon>
        <taxon>Gammaproteobacteria</taxon>
        <taxon>sulfur-oxidizing symbionts</taxon>
    </lineage>
</organism>
<sequence length="217" mass="24202">MIQSYIKELTIVVLLVTTGILLEIAGFLDAEKMLNIARDYADNWWLILVLILLQIIMFTFALAGSFFLWIAAPLYPPAMATFILAAGATLGGVTAYLFSKRLTDDWIERIENSHAYKLLHKQDNFFVLFALRVFPAFPHSLINYSSGILNIKLSHFIPAAILGISIKSYIYSNVIYNATTSASVEDLFDISTYGPLILLSAITLIGVLIKYRINKGA</sequence>